<evidence type="ECO:0000256" key="1">
    <source>
        <dbReference type="SAM" id="Phobius"/>
    </source>
</evidence>
<sequence length="77" mass="7955">MTGLALIMGLVPIILSNDSGADLTKRAAAPMLGGVATSLIMSFSGVSGIVRDLEATFYKSSTGNQILRKLMINAARG</sequence>
<dbReference type="EMBL" id="JBFRYA010000014">
    <property type="protein sequence ID" value="MEX1670256.1"/>
    <property type="molecule type" value="Genomic_DNA"/>
</dbReference>
<organism evidence="2 3">
    <name type="scientific">Zhongshania guokunii</name>
    <dbReference type="NCBI Taxonomy" id="641783"/>
    <lineage>
        <taxon>Bacteria</taxon>
        <taxon>Pseudomonadati</taxon>
        <taxon>Pseudomonadota</taxon>
        <taxon>Gammaproteobacteria</taxon>
        <taxon>Cellvibrionales</taxon>
        <taxon>Spongiibacteraceae</taxon>
        <taxon>Zhongshania</taxon>
    </lineage>
</organism>
<proteinExistence type="predicted"/>
<keyword evidence="1" id="KW-0472">Membrane</keyword>
<dbReference type="Proteomes" id="UP001557485">
    <property type="component" value="Unassembled WGS sequence"/>
</dbReference>
<name>A0ABV3U9Z1_9GAMM</name>
<evidence type="ECO:0000313" key="3">
    <source>
        <dbReference type="Proteomes" id="UP001557485"/>
    </source>
</evidence>
<keyword evidence="1" id="KW-1133">Transmembrane helix</keyword>
<protein>
    <submittedName>
        <fullName evidence="2">Uncharacterized protein</fullName>
    </submittedName>
</protein>
<gene>
    <name evidence="2" type="ORF">AB4876_15150</name>
</gene>
<comment type="caution">
    <text evidence="2">The sequence shown here is derived from an EMBL/GenBank/DDBJ whole genome shotgun (WGS) entry which is preliminary data.</text>
</comment>
<accession>A0ABV3U9Z1</accession>
<keyword evidence="1" id="KW-0812">Transmembrane</keyword>
<evidence type="ECO:0000313" key="2">
    <source>
        <dbReference type="EMBL" id="MEX1670256.1"/>
    </source>
</evidence>
<keyword evidence="3" id="KW-1185">Reference proteome</keyword>
<dbReference type="RefSeq" id="WP_368382601.1">
    <property type="nucleotide sequence ID" value="NZ_JBFRYA010000014.1"/>
</dbReference>
<reference evidence="2 3" key="1">
    <citation type="journal article" date="2011" name="Int. J. Syst. Evol. Microbiol.">
        <title>Zhongshania antarctica gen. nov., sp. nov. and Zhongshania guokunii sp. nov., gammaproteobacteria respectively isolated from coastal attached (fast) ice and surface seawater of the Antarctic.</title>
        <authorList>
            <person name="Li H.J."/>
            <person name="Zhang X.Y."/>
            <person name="Chen C.X."/>
            <person name="Zhang Y.J."/>
            <person name="Gao Z.M."/>
            <person name="Yu Y."/>
            <person name="Chen X.L."/>
            <person name="Chen B."/>
            <person name="Zhang Y.Z."/>
        </authorList>
    </citation>
    <scope>NUCLEOTIDE SEQUENCE [LARGE SCALE GENOMIC DNA]</scope>
    <source>
        <strain evidence="2 3">ZS6-22T</strain>
    </source>
</reference>
<feature type="transmembrane region" description="Helical" evidence="1">
    <location>
        <begin position="30"/>
        <end position="50"/>
    </location>
</feature>